<sequence>MEERSYFVEAALRYEALLESGQLIGLDTFVAQEPAETRDELRAFLEFNLTLGELDEPAVLTAEQEARADHVIALARGAWEHTISGAPVQNLTQLRDAQQITVGRLARQLKLPVDVLARMERGKVFVASVPNRLIEQLAQVLHASRSAIQAALLAPPPATRSARLNAVDGISEGEEQAVSFDRAFVESEPTSEEQAAWATHLP</sequence>
<dbReference type="Proteomes" id="UP000220527">
    <property type="component" value="Unassembled WGS sequence"/>
</dbReference>
<proteinExistence type="predicted"/>
<dbReference type="Gene3D" id="1.10.260.40">
    <property type="entry name" value="lambda repressor-like DNA-binding domains"/>
    <property type="match status" value="1"/>
</dbReference>
<evidence type="ECO:0000313" key="2">
    <source>
        <dbReference type="Proteomes" id="UP000220527"/>
    </source>
</evidence>
<reference evidence="2" key="1">
    <citation type="submission" date="2017-08" db="EMBL/GenBank/DDBJ databases">
        <authorList>
            <person name="Grouzdev D.S."/>
            <person name="Gaisin V.A."/>
            <person name="Rysina M.S."/>
            <person name="Gorlenko V.M."/>
        </authorList>
    </citation>
    <scope>NUCLEOTIDE SEQUENCE [LARGE SCALE GENOMIC DNA]</scope>
    <source>
        <strain evidence="2">Kir15-3F</strain>
    </source>
</reference>
<name>A0A2A6RQ69_9CHLR</name>
<dbReference type="EMBL" id="NQWI01000001">
    <property type="protein sequence ID" value="PDW05113.1"/>
    <property type="molecule type" value="Genomic_DNA"/>
</dbReference>
<comment type="caution">
    <text evidence="1">The sequence shown here is derived from an EMBL/GenBank/DDBJ whole genome shotgun (WGS) entry which is preliminary data.</text>
</comment>
<dbReference type="InterPro" id="IPR010982">
    <property type="entry name" value="Lambda_DNA-bd_dom_sf"/>
</dbReference>
<accession>A0A2A6RQ69</accession>
<organism evidence="1 2">
    <name type="scientific">Candidatus Viridilinea mediisalina</name>
    <dbReference type="NCBI Taxonomy" id="2024553"/>
    <lineage>
        <taxon>Bacteria</taxon>
        <taxon>Bacillati</taxon>
        <taxon>Chloroflexota</taxon>
        <taxon>Chloroflexia</taxon>
        <taxon>Chloroflexales</taxon>
        <taxon>Chloroflexineae</taxon>
        <taxon>Oscillochloridaceae</taxon>
        <taxon>Candidatus Viridilinea</taxon>
    </lineage>
</organism>
<dbReference type="GO" id="GO:0003677">
    <property type="term" value="F:DNA binding"/>
    <property type="evidence" value="ECO:0007669"/>
    <property type="project" value="InterPro"/>
</dbReference>
<gene>
    <name evidence="1" type="ORF">CJ255_00530</name>
</gene>
<dbReference type="SUPFAM" id="SSF47413">
    <property type="entry name" value="lambda repressor-like DNA-binding domains"/>
    <property type="match status" value="1"/>
</dbReference>
<dbReference type="OrthoDB" id="155600at2"/>
<protein>
    <submittedName>
        <fullName evidence="1">Transcriptional regulator</fullName>
    </submittedName>
</protein>
<dbReference type="RefSeq" id="WP_097642133.1">
    <property type="nucleotide sequence ID" value="NZ_NQWI01000001.1"/>
</dbReference>
<dbReference type="AlphaFoldDB" id="A0A2A6RQ69"/>
<keyword evidence="2" id="KW-1185">Reference proteome</keyword>
<evidence type="ECO:0000313" key="1">
    <source>
        <dbReference type="EMBL" id="PDW05113.1"/>
    </source>
</evidence>